<sequence length="136" mass="14740">MTSGVEPLHELRLARRALRAERDRVAWWRRAVRARMDLAVAAAASPGTLGEQVAFLLPLDVCLQVPRPDELGAALPPGDGHDLGRLPDLRALDTRLAAYEQGVVEALDRTTARLVERLAGDPSAALRPRAPAVEGR</sequence>
<reference evidence="1 2" key="1">
    <citation type="submission" date="2021-05" db="EMBL/GenBank/DDBJ databases">
        <title>Novel species in genus Cellulomonas.</title>
        <authorList>
            <person name="Zhang G."/>
        </authorList>
    </citation>
    <scope>NUCLEOTIDE SEQUENCE [LARGE SCALE GENOMIC DNA]</scope>
    <source>
        <strain evidence="2">zg-ZUI222</strain>
    </source>
</reference>
<evidence type="ECO:0000313" key="2">
    <source>
        <dbReference type="Proteomes" id="UP000677804"/>
    </source>
</evidence>
<organism evidence="1 2">
    <name type="scientific">Cellulomonas wangleii</name>
    <dbReference type="NCBI Taxonomy" id="2816956"/>
    <lineage>
        <taxon>Bacteria</taxon>
        <taxon>Bacillati</taxon>
        <taxon>Actinomycetota</taxon>
        <taxon>Actinomycetes</taxon>
        <taxon>Micrococcales</taxon>
        <taxon>Cellulomonadaceae</taxon>
        <taxon>Cellulomonas</taxon>
    </lineage>
</organism>
<evidence type="ECO:0000313" key="1">
    <source>
        <dbReference type="EMBL" id="QVI61905.1"/>
    </source>
</evidence>
<protein>
    <submittedName>
        <fullName evidence="1">Uncharacterized protein</fullName>
    </submittedName>
</protein>
<accession>A0ABX8D370</accession>
<name>A0ABX8D370_9CELL</name>
<proteinExistence type="predicted"/>
<dbReference type="RefSeq" id="WP_207339479.1">
    <property type="nucleotide sequence ID" value="NZ_CP074405.1"/>
</dbReference>
<dbReference type="EMBL" id="CP074405">
    <property type="protein sequence ID" value="QVI61905.1"/>
    <property type="molecule type" value="Genomic_DNA"/>
</dbReference>
<dbReference type="Proteomes" id="UP000677804">
    <property type="component" value="Chromosome"/>
</dbReference>
<keyword evidence="2" id="KW-1185">Reference proteome</keyword>
<gene>
    <name evidence="1" type="ORF">KG103_15935</name>
</gene>